<dbReference type="EMBL" id="JBHSFW010000001">
    <property type="protein sequence ID" value="MFC4617980.1"/>
    <property type="molecule type" value="Genomic_DNA"/>
</dbReference>
<gene>
    <name evidence="1" type="ORF">ACFO4N_04455</name>
</gene>
<name>A0ABV9GMU5_9BACL</name>
<evidence type="ECO:0000313" key="1">
    <source>
        <dbReference type="EMBL" id="MFC4617980.1"/>
    </source>
</evidence>
<dbReference type="Proteomes" id="UP001596022">
    <property type="component" value="Unassembled WGS sequence"/>
</dbReference>
<dbReference type="InterPro" id="IPR016977">
    <property type="entry name" value="ComGF"/>
</dbReference>
<keyword evidence="2" id="KW-1185">Reference proteome</keyword>
<sequence>MRRSAALMRSETGFTMLSMLLALMTLTAAAFLISSVAAASFRVAAYQTNDRKDIWLFFHQLGHEVIGGTDFQMAEHHLTFNRDGKVIDFLFSGSTIRRRVDNKGYEIVLKNVENVSFEKREGTLSIQIGDAYGRSYRWIVRNMVK</sequence>
<protein>
    <submittedName>
        <fullName evidence="1">Competence type IV pilus minor pilin ComGF</fullName>
    </submittedName>
</protein>
<dbReference type="RefSeq" id="WP_376844990.1">
    <property type="nucleotide sequence ID" value="NZ_JBHSFW010000001.1"/>
</dbReference>
<evidence type="ECO:0000313" key="2">
    <source>
        <dbReference type="Proteomes" id="UP001596022"/>
    </source>
</evidence>
<comment type="caution">
    <text evidence="1">The sequence shown here is derived from an EMBL/GenBank/DDBJ whole genome shotgun (WGS) entry which is preliminary data.</text>
</comment>
<dbReference type="Pfam" id="PF15980">
    <property type="entry name" value="ComGF"/>
    <property type="match status" value="1"/>
</dbReference>
<reference evidence="2" key="1">
    <citation type="journal article" date="2019" name="Int. J. Syst. Evol. Microbiol.">
        <title>The Global Catalogue of Microorganisms (GCM) 10K type strain sequencing project: providing services to taxonomists for standard genome sequencing and annotation.</title>
        <authorList>
            <consortium name="The Broad Institute Genomics Platform"/>
            <consortium name="The Broad Institute Genome Sequencing Center for Infectious Disease"/>
            <person name="Wu L."/>
            <person name="Ma J."/>
        </authorList>
    </citation>
    <scope>NUCLEOTIDE SEQUENCE [LARGE SCALE GENOMIC DNA]</scope>
    <source>
        <strain evidence="2">CGMCC 1.16306</strain>
    </source>
</reference>
<proteinExistence type="predicted"/>
<organism evidence="1 2">
    <name type="scientific">Camelliibacillus cellulosilyticus</name>
    <dbReference type="NCBI Taxonomy" id="2174486"/>
    <lineage>
        <taxon>Bacteria</taxon>
        <taxon>Bacillati</taxon>
        <taxon>Bacillota</taxon>
        <taxon>Bacilli</taxon>
        <taxon>Bacillales</taxon>
        <taxon>Sporolactobacillaceae</taxon>
        <taxon>Camelliibacillus</taxon>
    </lineage>
</organism>
<accession>A0ABV9GMU5</accession>